<protein>
    <submittedName>
        <fullName evidence="1">Uncharacterized protein</fullName>
    </submittedName>
</protein>
<gene>
    <name evidence="1" type="ORF">F8M49_06380</name>
</gene>
<dbReference type="EMBL" id="WBMO01000001">
    <property type="protein sequence ID" value="MDV2475147.1"/>
    <property type="molecule type" value="Genomic_DNA"/>
</dbReference>
<keyword evidence="2" id="KW-1185">Reference proteome</keyword>
<name>A0ABU3WN00_9NOCA</name>
<organism evidence="1 2">
    <name type="scientific">Rhodococcus zopfii</name>
    <dbReference type="NCBI Taxonomy" id="43772"/>
    <lineage>
        <taxon>Bacteria</taxon>
        <taxon>Bacillati</taxon>
        <taxon>Actinomycetota</taxon>
        <taxon>Actinomycetes</taxon>
        <taxon>Mycobacteriales</taxon>
        <taxon>Nocardiaceae</taxon>
        <taxon>Rhodococcus</taxon>
    </lineage>
</organism>
<accession>A0ABU3WN00</accession>
<dbReference type="Proteomes" id="UP001275440">
    <property type="component" value="Unassembled WGS sequence"/>
</dbReference>
<comment type="caution">
    <text evidence="1">The sequence shown here is derived from an EMBL/GenBank/DDBJ whole genome shotgun (WGS) entry which is preliminary data.</text>
</comment>
<sequence>MTLSCHGIATLAKEMGGPWKALTARRVQYLRDVKAIEPVHVAGRTLLYLVGDVRRAHEHRIKLEQLAEVATV</sequence>
<reference evidence="1 2" key="1">
    <citation type="submission" date="2019-10" db="EMBL/GenBank/DDBJ databases">
        <title>Draft Genome Assembly of Rhodococcus zopfii DSM44189.</title>
        <authorList>
            <person name="Sutton J.M."/>
            <person name="Akob D.M."/>
            <person name="Bushman T.J."/>
        </authorList>
    </citation>
    <scope>NUCLEOTIDE SEQUENCE [LARGE SCALE GENOMIC DNA]</scope>
    <source>
        <strain evidence="1 2">DSM 44189</strain>
    </source>
</reference>
<proteinExistence type="predicted"/>
<evidence type="ECO:0000313" key="1">
    <source>
        <dbReference type="EMBL" id="MDV2475147.1"/>
    </source>
</evidence>
<evidence type="ECO:0000313" key="2">
    <source>
        <dbReference type="Proteomes" id="UP001275440"/>
    </source>
</evidence>